<dbReference type="Gene3D" id="3.60.21.10">
    <property type="match status" value="1"/>
</dbReference>
<dbReference type="EMBL" id="JFKA01000012">
    <property type="protein sequence ID" value="OSQ36130.1"/>
    <property type="molecule type" value="Genomic_DNA"/>
</dbReference>
<dbReference type="STRING" id="1293891.TMES_18855"/>
<reference evidence="2 3" key="1">
    <citation type="submission" date="2014-03" db="EMBL/GenBank/DDBJ databases">
        <title>The draft genome sequence of Thalassospira mesophila JCM 18969.</title>
        <authorList>
            <person name="Lai Q."/>
            <person name="Shao Z."/>
        </authorList>
    </citation>
    <scope>NUCLEOTIDE SEQUENCE [LARGE SCALE GENOMIC DNA]</scope>
    <source>
        <strain evidence="2 3">JCM 18969</strain>
    </source>
</reference>
<sequence length="229" mass="25896">MMPVLFYGDPHQNFDPLFDAVARHRPEHVVIAGDLDLQRPFRDVLAPVIAQGVHCWWILGNHDCTDAAQYDFLFEDYPQGNLGSRVVEMPCRDGTLSVAGLSGIYRGRVWYPISGKKPVFQCREDFLAVTRPHVRWRKGLPLRQRDTIFPEDHDILARLKCDVLVSHEAPSCHEFGTAEIDRLGQKMGAKLLVHGHMHHPYRGHSKFGTPVRGLDGAEVFVLSPQDLAT</sequence>
<protein>
    <recommendedName>
        <fullName evidence="1">Calcineurin-like phosphoesterase domain-containing protein</fullName>
    </recommendedName>
</protein>
<feature type="domain" description="Calcineurin-like phosphoesterase" evidence="1">
    <location>
        <begin position="2"/>
        <end position="200"/>
    </location>
</feature>
<name>A0A1Y2KW42_9PROT</name>
<comment type="caution">
    <text evidence="2">The sequence shown here is derived from an EMBL/GenBank/DDBJ whole genome shotgun (WGS) entry which is preliminary data.</text>
</comment>
<gene>
    <name evidence="2" type="ORF">TMES_18855</name>
</gene>
<accession>A0A1Y2KW42</accession>
<dbReference type="SUPFAM" id="SSF56300">
    <property type="entry name" value="Metallo-dependent phosphatases"/>
    <property type="match status" value="1"/>
</dbReference>
<organism evidence="2 3">
    <name type="scientific">Thalassospira mesophila</name>
    <dbReference type="NCBI Taxonomy" id="1293891"/>
    <lineage>
        <taxon>Bacteria</taxon>
        <taxon>Pseudomonadati</taxon>
        <taxon>Pseudomonadota</taxon>
        <taxon>Alphaproteobacteria</taxon>
        <taxon>Rhodospirillales</taxon>
        <taxon>Thalassospiraceae</taxon>
        <taxon>Thalassospira</taxon>
    </lineage>
</organism>
<dbReference type="Pfam" id="PF00149">
    <property type="entry name" value="Metallophos"/>
    <property type="match status" value="1"/>
</dbReference>
<dbReference type="GO" id="GO:0016787">
    <property type="term" value="F:hydrolase activity"/>
    <property type="evidence" value="ECO:0007669"/>
    <property type="project" value="InterPro"/>
</dbReference>
<evidence type="ECO:0000313" key="3">
    <source>
        <dbReference type="Proteomes" id="UP000193391"/>
    </source>
</evidence>
<keyword evidence="3" id="KW-1185">Reference proteome</keyword>
<proteinExistence type="predicted"/>
<dbReference type="InterPro" id="IPR029052">
    <property type="entry name" value="Metallo-depent_PP-like"/>
</dbReference>
<evidence type="ECO:0000259" key="1">
    <source>
        <dbReference type="Pfam" id="PF00149"/>
    </source>
</evidence>
<dbReference type="Proteomes" id="UP000193391">
    <property type="component" value="Unassembled WGS sequence"/>
</dbReference>
<dbReference type="InterPro" id="IPR004843">
    <property type="entry name" value="Calcineurin-like_PHP"/>
</dbReference>
<dbReference type="AlphaFoldDB" id="A0A1Y2KW42"/>
<evidence type="ECO:0000313" key="2">
    <source>
        <dbReference type="EMBL" id="OSQ36130.1"/>
    </source>
</evidence>